<keyword evidence="1" id="KW-0812">Transmembrane</keyword>
<feature type="transmembrane region" description="Helical" evidence="1">
    <location>
        <begin position="94"/>
        <end position="113"/>
    </location>
</feature>
<reference evidence="2" key="1">
    <citation type="journal article" date="2024" name="Syst. Appl. Microbiol.">
        <title>First single-strain enrichments of Electrothrix cable bacteria, description of E. aestuarii sp. nov. and E. rattekaaiensis sp. nov., and proposal of a cable bacteria taxonomy following the rules of the SeqCode.</title>
        <authorList>
            <person name="Plum-Jensen L.E."/>
            <person name="Schramm A."/>
            <person name="Marshall I.P.G."/>
        </authorList>
    </citation>
    <scope>NUCLEOTIDE SEQUENCE</scope>
    <source>
        <strain evidence="2">Rat1</strain>
    </source>
</reference>
<organism evidence="2">
    <name type="scientific">Candidatus Electrothrix aestuarii</name>
    <dbReference type="NCBI Taxonomy" id="3062594"/>
    <lineage>
        <taxon>Bacteria</taxon>
        <taxon>Pseudomonadati</taxon>
        <taxon>Thermodesulfobacteriota</taxon>
        <taxon>Desulfobulbia</taxon>
        <taxon>Desulfobulbales</taxon>
        <taxon>Desulfobulbaceae</taxon>
        <taxon>Candidatus Electrothrix</taxon>
    </lineage>
</organism>
<reference evidence="2" key="2">
    <citation type="submission" date="2024-06" db="EMBL/GenBank/DDBJ databases">
        <authorList>
            <person name="Plum-Jensen L.E."/>
            <person name="Schramm A."/>
            <person name="Marshall I.P.G."/>
        </authorList>
    </citation>
    <scope>NUCLEOTIDE SEQUENCE</scope>
    <source>
        <strain evidence="2">Rat1</strain>
    </source>
</reference>
<evidence type="ECO:0000313" key="2">
    <source>
        <dbReference type="EMBL" id="XCN72009.1"/>
    </source>
</evidence>
<accession>A0AAU8LSJ4</accession>
<evidence type="ECO:0000256" key="1">
    <source>
        <dbReference type="SAM" id="Phobius"/>
    </source>
</evidence>
<feature type="transmembrane region" description="Helical" evidence="1">
    <location>
        <begin position="21"/>
        <end position="47"/>
    </location>
</feature>
<feature type="transmembrane region" description="Helical" evidence="1">
    <location>
        <begin position="143"/>
        <end position="175"/>
    </location>
</feature>
<keyword evidence="1" id="KW-0472">Membrane</keyword>
<keyword evidence="1" id="KW-1133">Transmembrane helix</keyword>
<name>A0AAU8LSJ4_9BACT</name>
<dbReference type="AlphaFoldDB" id="A0AAU8LSJ4"/>
<sequence length="199" mass="22121">MDFKKHFERAWQVLMEHFALVLVNTLVMIVVSVISFGFLAPVVAAGYMQSLLLAVRKNRRPDVKDLFAHMDLFFPLLGFTILFIALVILGMMLVVLPGIAVLLAGTFFLVYLLPLMTDQHLGLIEALKTSYEMALEQPIHEHVAVVAVLIILDSIGSSIGVGVLLTHPYACLFILSVYEEKRRRQITGPGKKPPAPPNK</sequence>
<gene>
    <name evidence="2" type="ORF">Q3M24_17095</name>
</gene>
<protein>
    <submittedName>
        <fullName evidence="2">Uncharacterized protein</fullName>
    </submittedName>
</protein>
<feature type="transmembrane region" description="Helical" evidence="1">
    <location>
        <begin position="67"/>
        <end position="89"/>
    </location>
</feature>
<dbReference type="EMBL" id="CP159373">
    <property type="protein sequence ID" value="XCN72009.1"/>
    <property type="molecule type" value="Genomic_DNA"/>
</dbReference>
<dbReference type="KEGG" id="eaj:Q3M24_17095"/>
<proteinExistence type="predicted"/>